<dbReference type="AlphaFoldDB" id="E3LBG5"/>
<dbReference type="KEGG" id="pgr:PGTG_19903"/>
<evidence type="ECO:0000313" key="2">
    <source>
        <dbReference type="Proteomes" id="UP000008783"/>
    </source>
</evidence>
<gene>
    <name evidence="1" type="ORF">PGTG_19903</name>
</gene>
<proteinExistence type="predicted"/>
<dbReference type="Proteomes" id="UP000008783">
    <property type="component" value="Unassembled WGS sequence"/>
</dbReference>
<dbReference type="EMBL" id="DS178415">
    <property type="protein sequence ID" value="EFP93890.1"/>
    <property type="molecule type" value="Genomic_DNA"/>
</dbReference>
<sequence>MFTGCFVQETAQKQPVTGRGLSGAAVARLACALGRVRSSDSGLEGYPLSVDSEVTYTPKSYIVTATSSSRLLVSSIGSTIVRIFLSGHSTDARGTTWASPRLETPNRCFSLVGTGAYHSRQMESPWVTLRGFGPNARQFFLASLGHRRGPGLY</sequence>
<reference evidence="2" key="2">
    <citation type="journal article" date="2011" name="Proc. Natl. Acad. Sci. U.S.A.">
        <title>Obligate biotrophy features unraveled by the genomic analysis of rust fungi.</title>
        <authorList>
            <person name="Duplessis S."/>
            <person name="Cuomo C.A."/>
            <person name="Lin Y.-C."/>
            <person name="Aerts A."/>
            <person name="Tisserant E."/>
            <person name="Veneault-Fourrey C."/>
            <person name="Joly D.L."/>
            <person name="Hacquard S."/>
            <person name="Amselem J."/>
            <person name="Cantarel B.L."/>
            <person name="Chiu R."/>
            <person name="Coutinho P.M."/>
            <person name="Feau N."/>
            <person name="Field M."/>
            <person name="Frey P."/>
            <person name="Gelhaye E."/>
            <person name="Goldberg J."/>
            <person name="Grabherr M.G."/>
            <person name="Kodira C.D."/>
            <person name="Kohler A."/>
            <person name="Kuees U."/>
            <person name="Lindquist E.A."/>
            <person name="Lucas S.M."/>
            <person name="Mago R."/>
            <person name="Mauceli E."/>
            <person name="Morin E."/>
            <person name="Murat C."/>
            <person name="Pangilinan J.L."/>
            <person name="Park R."/>
            <person name="Pearson M."/>
            <person name="Quesneville H."/>
            <person name="Rouhier N."/>
            <person name="Sakthikumar S."/>
            <person name="Salamov A.A."/>
            <person name="Schmutz J."/>
            <person name="Selles B."/>
            <person name="Shapiro H."/>
            <person name="Tanguay P."/>
            <person name="Tuskan G.A."/>
            <person name="Henrissat B."/>
            <person name="Van de Peer Y."/>
            <person name="Rouze P."/>
            <person name="Ellis J.G."/>
            <person name="Dodds P.N."/>
            <person name="Schein J.E."/>
            <person name="Zhong S."/>
            <person name="Hamelin R.C."/>
            <person name="Grigoriev I.V."/>
            <person name="Szabo L.J."/>
            <person name="Martin F."/>
        </authorList>
    </citation>
    <scope>NUCLEOTIDE SEQUENCE [LARGE SCALE GENOMIC DNA]</scope>
    <source>
        <strain evidence="2">CRL 75-36-700-3 / race SCCL</strain>
    </source>
</reference>
<dbReference type="GeneID" id="10535420"/>
<evidence type="ECO:0000313" key="1">
    <source>
        <dbReference type="EMBL" id="EFP93890.1"/>
    </source>
</evidence>
<dbReference type="RefSeq" id="XP_003338309.1">
    <property type="nucleotide sequence ID" value="XM_003338261.1"/>
</dbReference>
<dbReference type="VEuPathDB" id="FungiDB:PGTG_19903"/>
<keyword evidence="2" id="KW-1185">Reference proteome</keyword>
<protein>
    <submittedName>
        <fullName evidence="1">Uncharacterized protein</fullName>
    </submittedName>
</protein>
<organism evidence="1 2">
    <name type="scientific">Puccinia graminis f. sp. tritici (strain CRL 75-36-700-3 / race SCCL)</name>
    <name type="common">Black stem rust fungus</name>
    <dbReference type="NCBI Taxonomy" id="418459"/>
    <lineage>
        <taxon>Eukaryota</taxon>
        <taxon>Fungi</taxon>
        <taxon>Dikarya</taxon>
        <taxon>Basidiomycota</taxon>
        <taxon>Pucciniomycotina</taxon>
        <taxon>Pucciniomycetes</taxon>
        <taxon>Pucciniales</taxon>
        <taxon>Pucciniaceae</taxon>
        <taxon>Puccinia</taxon>
    </lineage>
</organism>
<name>E3LBG5_PUCGT</name>
<accession>E3LBG5</accession>
<dbReference type="InParanoid" id="E3LBG5"/>
<reference key="1">
    <citation type="submission" date="2007-01" db="EMBL/GenBank/DDBJ databases">
        <title>The Genome Sequence of Puccinia graminis f. sp. tritici Strain CRL 75-36-700-3.</title>
        <authorList>
            <consortium name="The Broad Institute Genome Sequencing Platform"/>
            <person name="Birren B."/>
            <person name="Lander E."/>
            <person name="Galagan J."/>
            <person name="Nusbaum C."/>
            <person name="Devon K."/>
            <person name="Cuomo C."/>
            <person name="Jaffe D."/>
            <person name="Butler J."/>
            <person name="Alvarez P."/>
            <person name="Gnerre S."/>
            <person name="Grabherr M."/>
            <person name="Mauceli E."/>
            <person name="Brockman W."/>
            <person name="Young S."/>
            <person name="LaButti K."/>
            <person name="Sykes S."/>
            <person name="DeCaprio D."/>
            <person name="Crawford M."/>
            <person name="Koehrsen M."/>
            <person name="Engels R."/>
            <person name="Montgomery P."/>
            <person name="Pearson M."/>
            <person name="Howarth C."/>
            <person name="Larson L."/>
            <person name="White J."/>
            <person name="Zeng Q."/>
            <person name="Kodira C."/>
            <person name="Yandava C."/>
            <person name="Alvarado L."/>
            <person name="O'Leary S."/>
            <person name="Szabo L."/>
            <person name="Dean R."/>
            <person name="Schein J."/>
        </authorList>
    </citation>
    <scope>NUCLEOTIDE SEQUENCE</scope>
    <source>
        <strain>CRL 75-36-700-3</strain>
    </source>
</reference>
<dbReference type="HOGENOM" id="CLU_1714196_0_0_1"/>